<sequence>MRKLTPDAALAITELQQMLYDLGYEIDANTGRAIADYYCADGAFVVGEHRYQGHAQLEAFYAAERDRIATTLQDGERQLLHAFVNPRIFVHDEGRATIKCFNLNFSAPGARPIAGPIAPNLLVECRLECRREADGHWRIAEFSSSPQFVAKTIVHHDVTKGDANG</sequence>
<dbReference type="Proteomes" id="UP000282971">
    <property type="component" value="Unassembled WGS sequence"/>
</dbReference>
<proteinExistence type="predicted"/>
<evidence type="ECO:0000313" key="2">
    <source>
        <dbReference type="EMBL" id="RVT91062.1"/>
    </source>
</evidence>
<dbReference type="InterPro" id="IPR037401">
    <property type="entry name" value="SnoaL-like"/>
</dbReference>
<name>A0A437M0B1_9SPHN</name>
<accession>A0A437M0B1</accession>
<gene>
    <name evidence="2" type="ORF">EOD43_16165</name>
</gene>
<evidence type="ECO:0000313" key="3">
    <source>
        <dbReference type="Proteomes" id="UP000282971"/>
    </source>
</evidence>
<organism evidence="2 3">
    <name type="scientific">Sphingomonas crocodyli</name>
    <dbReference type="NCBI Taxonomy" id="1979270"/>
    <lineage>
        <taxon>Bacteria</taxon>
        <taxon>Pseudomonadati</taxon>
        <taxon>Pseudomonadota</taxon>
        <taxon>Alphaproteobacteria</taxon>
        <taxon>Sphingomonadales</taxon>
        <taxon>Sphingomonadaceae</taxon>
        <taxon>Sphingomonas</taxon>
    </lineage>
</organism>
<feature type="domain" description="SnoaL-like" evidence="1">
    <location>
        <begin position="9"/>
        <end position="141"/>
    </location>
</feature>
<dbReference type="OrthoDB" id="8364121at2"/>
<dbReference type="AlphaFoldDB" id="A0A437M0B1"/>
<comment type="caution">
    <text evidence="2">The sequence shown here is derived from an EMBL/GenBank/DDBJ whole genome shotgun (WGS) entry which is preliminary data.</text>
</comment>
<dbReference type="EMBL" id="SACN01000002">
    <property type="protein sequence ID" value="RVT91062.1"/>
    <property type="molecule type" value="Genomic_DNA"/>
</dbReference>
<dbReference type="Gene3D" id="3.10.450.50">
    <property type="match status" value="1"/>
</dbReference>
<keyword evidence="3" id="KW-1185">Reference proteome</keyword>
<evidence type="ECO:0000259" key="1">
    <source>
        <dbReference type="Pfam" id="PF13577"/>
    </source>
</evidence>
<dbReference type="SUPFAM" id="SSF54427">
    <property type="entry name" value="NTF2-like"/>
    <property type="match status" value="1"/>
</dbReference>
<dbReference type="RefSeq" id="WP_127745077.1">
    <property type="nucleotide sequence ID" value="NZ_SACN01000002.1"/>
</dbReference>
<dbReference type="Pfam" id="PF13577">
    <property type="entry name" value="SnoaL_4"/>
    <property type="match status" value="1"/>
</dbReference>
<reference evidence="2 3" key="1">
    <citation type="submission" date="2019-01" db="EMBL/GenBank/DDBJ databases">
        <authorList>
            <person name="Chen W.-M."/>
        </authorList>
    </citation>
    <scope>NUCLEOTIDE SEQUENCE [LARGE SCALE GENOMIC DNA]</scope>
    <source>
        <strain evidence="2 3">CCP-7</strain>
    </source>
</reference>
<dbReference type="InterPro" id="IPR032710">
    <property type="entry name" value="NTF2-like_dom_sf"/>
</dbReference>
<protein>
    <recommendedName>
        <fullName evidence="1">SnoaL-like domain-containing protein</fullName>
    </recommendedName>
</protein>